<dbReference type="InterPro" id="IPR003593">
    <property type="entry name" value="AAA+_ATPase"/>
</dbReference>
<dbReference type="Gene3D" id="3.40.50.300">
    <property type="entry name" value="P-loop containing nucleotide triphosphate hydrolases"/>
    <property type="match status" value="2"/>
</dbReference>
<organism evidence="11 12">
    <name type="scientific">Treponema parvum</name>
    <dbReference type="NCBI Taxonomy" id="138851"/>
    <lineage>
        <taxon>Bacteria</taxon>
        <taxon>Pseudomonadati</taxon>
        <taxon>Spirochaetota</taxon>
        <taxon>Spirochaetia</taxon>
        <taxon>Spirochaetales</taxon>
        <taxon>Treponemataceae</taxon>
        <taxon>Treponema</taxon>
    </lineage>
</organism>
<dbReference type="FunFam" id="3.40.50.300:FF:000127">
    <property type="entry name" value="Ribose import ATP-binding protein RbsA"/>
    <property type="match status" value="1"/>
</dbReference>
<dbReference type="SUPFAM" id="SSF52540">
    <property type="entry name" value="P-loop containing nucleoside triphosphate hydrolases"/>
    <property type="match status" value="2"/>
</dbReference>
<dbReference type="InterPro" id="IPR050107">
    <property type="entry name" value="ABC_carbohydrate_import_ATPase"/>
</dbReference>
<evidence type="ECO:0000313" key="12">
    <source>
        <dbReference type="Proteomes" id="UP000671995"/>
    </source>
</evidence>
<dbReference type="PANTHER" id="PTHR43790:SF4">
    <property type="entry name" value="GUANOSINE IMPORT ATP-BINDING PROTEIN NUPO"/>
    <property type="match status" value="1"/>
</dbReference>
<dbReference type="AlphaFoldDB" id="A0A975IBS6"/>
<evidence type="ECO:0000259" key="10">
    <source>
        <dbReference type="PROSITE" id="PS50893"/>
    </source>
</evidence>
<accession>A0A975IBS6</accession>
<feature type="domain" description="ABC transporter" evidence="10">
    <location>
        <begin position="17"/>
        <end position="254"/>
    </location>
</feature>
<gene>
    <name evidence="11" type="ORF">HRI96_02655</name>
</gene>
<dbReference type="SMART" id="SM00382">
    <property type="entry name" value="AAA"/>
    <property type="match status" value="1"/>
</dbReference>
<evidence type="ECO:0000256" key="2">
    <source>
        <dbReference type="ARBA" id="ARBA00022448"/>
    </source>
</evidence>
<dbReference type="CDD" id="cd03215">
    <property type="entry name" value="ABC_Carb_Monos_II"/>
    <property type="match status" value="1"/>
</dbReference>
<dbReference type="InterPro" id="IPR003439">
    <property type="entry name" value="ABC_transporter-like_ATP-bd"/>
</dbReference>
<dbReference type="Proteomes" id="UP000671995">
    <property type="component" value="Chromosome"/>
</dbReference>
<evidence type="ECO:0000256" key="8">
    <source>
        <dbReference type="ARBA" id="ARBA00022967"/>
    </source>
</evidence>
<keyword evidence="5" id="KW-0677">Repeat</keyword>
<dbReference type="GO" id="GO:0005524">
    <property type="term" value="F:ATP binding"/>
    <property type="evidence" value="ECO:0007669"/>
    <property type="project" value="UniProtKB-KW"/>
</dbReference>
<evidence type="ECO:0000256" key="4">
    <source>
        <dbReference type="ARBA" id="ARBA00022597"/>
    </source>
</evidence>
<evidence type="ECO:0000256" key="7">
    <source>
        <dbReference type="ARBA" id="ARBA00022840"/>
    </source>
</evidence>
<dbReference type="GO" id="GO:0005886">
    <property type="term" value="C:plasma membrane"/>
    <property type="evidence" value="ECO:0007669"/>
    <property type="project" value="UniProtKB-SubCell"/>
</dbReference>
<sequence>MEEIQAIDSIPLGQDILSMQNITKIYSNGFIANQDITFSVRKGDIHGLVGENGAGKTTLMKVLFGQEIPERGKILVAGREVQIKSPLQALAIGIGMVHQHFMLINSLSVAENMVLGTEPVQAGIFFDYKKAIALTQEISKKYDLPIDPEKKIKDISVGYKQRVEILKILLRGAKILLLDEPTAVLTPQETKELFTQLKSLKNNGYTIIFISHKLNEVKEICDRITVLRHGKTVGSANVSDVTEKDIARMMVGRNVILDINKKPAEAKKVVLSVRQLKYYDRYGSRILNDLSFDLRQGEILGIAGVEGNGQAEIGELISGLEAVQSGSISIDGNSIQNKSIRQIREMGVSLIHEDRMAYGVAKSASVLENIISERFYKREYQNRGLIRYKQVEKNTDDYIKEFNIKCDGPYSEVKTLSGGNIQKVVAAREFTSAPKVVLASHPTRGIDIGATELIRRKMVDLRDKLACGILLISADLNEILTVSDSIIVLYEGEITAYFPNAKDTDENILGEYMLGIKRQTPEEIGRVIHDRI</sequence>
<keyword evidence="3" id="KW-1003">Cell membrane</keyword>
<dbReference type="PANTHER" id="PTHR43790">
    <property type="entry name" value="CARBOHYDRATE TRANSPORT ATP-BINDING PROTEIN MG119-RELATED"/>
    <property type="match status" value="1"/>
</dbReference>
<name>A0A975IBS6_9SPIR</name>
<dbReference type="InterPro" id="IPR027417">
    <property type="entry name" value="P-loop_NTPase"/>
</dbReference>
<dbReference type="CDD" id="cd03216">
    <property type="entry name" value="ABC_Carb_Monos_I"/>
    <property type="match status" value="1"/>
</dbReference>
<evidence type="ECO:0000256" key="5">
    <source>
        <dbReference type="ARBA" id="ARBA00022737"/>
    </source>
</evidence>
<proteinExistence type="predicted"/>
<dbReference type="EMBL" id="CP054257">
    <property type="protein sequence ID" value="QTQ11190.1"/>
    <property type="molecule type" value="Genomic_DNA"/>
</dbReference>
<protein>
    <submittedName>
        <fullName evidence="11">ABC transporter ATP-binding protein</fullName>
    </submittedName>
</protein>
<reference evidence="11" key="2">
    <citation type="journal article" date="2021" name="Microbiol. Resour. Announc.">
        <title>Complete Genome Sequences of Three Human Oral Treponema parvum Isolates.</title>
        <authorList>
            <person name="Zeng H."/>
            <person name="Watt R.M."/>
        </authorList>
    </citation>
    <scope>NUCLEOTIDE SEQUENCE</scope>
    <source>
        <strain evidence="11">ATCC 700773</strain>
    </source>
</reference>
<keyword evidence="6" id="KW-0547">Nucleotide-binding</keyword>
<evidence type="ECO:0000256" key="9">
    <source>
        <dbReference type="ARBA" id="ARBA00023136"/>
    </source>
</evidence>
<keyword evidence="2" id="KW-0813">Transport</keyword>
<keyword evidence="9" id="KW-0472">Membrane</keyword>
<keyword evidence="7 11" id="KW-0067">ATP-binding</keyword>
<keyword evidence="8" id="KW-1278">Translocase</keyword>
<evidence type="ECO:0000313" key="11">
    <source>
        <dbReference type="EMBL" id="QTQ11190.1"/>
    </source>
</evidence>
<feature type="domain" description="ABC transporter" evidence="10">
    <location>
        <begin position="271"/>
        <end position="516"/>
    </location>
</feature>
<keyword evidence="4" id="KW-0762">Sugar transport</keyword>
<dbReference type="GO" id="GO:0016887">
    <property type="term" value="F:ATP hydrolysis activity"/>
    <property type="evidence" value="ECO:0007669"/>
    <property type="project" value="InterPro"/>
</dbReference>
<evidence type="ECO:0000256" key="6">
    <source>
        <dbReference type="ARBA" id="ARBA00022741"/>
    </source>
</evidence>
<dbReference type="Pfam" id="PF00005">
    <property type="entry name" value="ABC_tran"/>
    <property type="match status" value="2"/>
</dbReference>
<comment type="subcellular location">
    <subcellularLocation>
        <location evidence="1">Cell membrane</location>
        <topology evidence="1">Peripheral membrane protein</topology>
    </subcellularLocation>
</comment>
<dbReference type="PROSITE" id="PS50893">
    <property type="entry name" value="ABC_TRANSPORTER_2"/>
    <property type="match status" value="2"/>
</dbReference>
<evidence type="ECO:0000256" key="1">
    <source>
        <dbReference type="ARBA" id="ARBA00004202"/>
    </source>
</evidence>
<reference evidence="11" key="1">
    <citation type="submission" date="2020-05" db="EMBL/GenBank/DDBJ databases">
        <authorList>
            <person name="Zeng H."/>
            <person name="Chan Y.K."/>
            <person name="Watt R.M."/>
        </authorList>
    </citation>
    <scope>NUCLEOTIDE SEQUENCE</scope>
    <source>
        <strain evidence="11">ATCC 700773</strain>
    </source>
</reference>
<dbReference type="RefSeq" id="WP_210117986.1">
    <property type="nucleotide sequence ID" value="NZ_CP054257.1"/>
</dbReference>
<evidence type="ECO:0000256" key="3">
    <source>
        <dbReference type="ARBA" id="ARBA00022475"/>
    </source>
</evidence>